<keyword evidence="2 3" id="KW-0378">Hydrolase</keyword>
<comment type="similarity">
    <text evidence="1">Belongs to the ADP-ribosylglycohydrolase family.</text>
</comment>
<protein>
    <submittedName>
        <fullName evidence="3">ADP-ribosylglycohydrolase</fullName>
    </submittedName>
</protein>
<dbReference type="EMBL" id="MK500406">
    <property type="protein sequence ID" value="QBK89004.1"/>
    <property type="molecule type" value="Genomic_DNA"/>
</dbReference>
<organism evidence="3">
    <name type="scientific">Mimivirus LCMiAC02</name>
    <dbReference type="NCBI Taxonomy" id="2506609"/>
    <lineage>
        <taxon>Viruses</taxon>
        <taxon>Varidnaviria</taxon>
        <taxon>Bamfordvirae</taxon>
        <taxon>Nucleocytoviricota</taxon>
        <taxon>Megaviricetes</taxon>
        <taxon>Imitervirales</taxon>
        <taxon>Mimiviridae</taxon>
        <taxon>Klosneuvirinae</taxon>
    </lineage>
</organism>
<accession>A0A481Z2K1</accession>
<dbReference type="SUPFAM" id="SSF101478">
    <property type="entry name" value="ADP-ribosylglycohydrolase"/>
    <property type="match status" value="1"/>
</dbReference>
<name>A0A481Z2K1_9VIRU</name>
<evidence type="ECO:0000313" key="3">
    <source>
        <dbReference type="EMBL" id="QBK89004.1"/>
    </source>
</evidence>
<gene>
    <name evidence="3" type="ORF">LCMiAC02_00970</name>
</gene>
<dbReference type="InterPro" id="IPR050792">
    <property type="entry name" value="ADP-ribosylglycohydrolase"/>
</dbReference>
<dbReference type="GO" id="GO:0016787">
    <property type="term" value="F:hydrolase activity"/>
    <property type="evidence" value="ECO:0007669"/>
    <property type="project" value="UniProtKB-KW"/>
</dbReference>
<dbReference type="PANTHER" id="PTHR16222:SF26">
    <property type="entry name" value="ADP-RIBOSYLHYDROLASE ARH1"/>
    <property type="match status" value="1"/>
</dbReference>
<reference evidence="3" key="1">
    <citation type="journal article" date="2019" name="MBio">
        <title>Virus Genomes from Deep Sea Sediments Expand the Ocean Megavirome and Support Independent Origins of Viral Gigantism.</title>
        <authorList>
            <person name="Backstrom D."/>
            <person name="Yutin N."/>
            <person name="Jorgensen S.L."/>
            <person name="Dharamshi J."/>
            <person name="Homa F."/>
            <person name="Zaremba-Niedwiedzka K."/>
            <person name="Spang A."/>
            <person name="Wolf Y.I."/>
            <person name="Koonin E.V."/>
            <person name="Ettema T.J."/>
        </authorList>
    </citation>
    <scope>NUCLEOTIDE SEQUENCE</scope>
</reference>
<sequence>MEERYIACMICHAMGDTIGYKNSDWEFPNEQTVRGRIEKKLYEFIYLGGINYVPGKGWRISDDTILHMKTAKALLEEFKSLNSFGNILVKHYLDALKQFDKEGHEYRMPGLTTIRNLVKLSKGDKWNKLSYNFHEGGSGASMRSSCIGLAYHGKKRREKLIQMAIESSRVTHNSAIGYLGGVVAALFTAYAIENIDIKKWPHMLMDLFKHGTIGNIIKKLNRDITEYEKDRHVFIDKWHRYILDKFDDEGNVISRRLSKNLIWRSQYYMDNYGYIGYVPYKKKPVANIFSGSGGDDSVIIAYDCLLDSEKSWEKLVIYSMLHSGDTDTTGCIAASWYGAIYGFGELPLHLLKNLEYKKELENIGKQLYKKYY</sequence>
<dbReference type="Gene3D" id="1.10.4080.10">
    <property type="entry name" value="ADP-ribosylation/Crystallin J1"/>
    <property type="match status" value="1"/>
</dbReference>
<dbReference type="InterPro" id="IPR005502">
    <property type="entry name" value="Ribosyl_crysJ1"/>
</dbReference>
<evidence type="ECO:0000256" key="1">
    <source>
        <dbReference type="ARBA" id="ARBA00010702"/>
    </source>
</evidence>
<dbReference type="InterPro" id="IPR036705">
    <property type="entry name" value="Ribosyl_crysJ1_sf"/>
</dbReference>
<proteinExistence type="inferred from homology"/>
<dbReference type="PANTHER" id="PTHR16222">
    <property type="entry name" value="ADP-RIBOSYLGLYCOHYDROLASE"/>
    <property type="match status" value="1"/>
</dbReference>
<dbReference type="Pfam" id="PF03747">
    <property type="entry name" value="ADP_ribosyl_GH"/>
    <property type="match status" value="1"/>
</dbReference>
<evidence type="ECO:0000256" key="2">
    <source>
        <dbReference type="ARBA" id="ARBA00022801"/>
    </source>
</evidence>